<dbReference type="InterPro" id="IPR036388">
    <property type="entry name" value="WH-like_DNA-bd_sf"/>
</dbReference>
<proteinExistence type="predicted"/>
<keyword evidence="2" id="KW-0238">DNA-binding</keyword>
<dbReference type="Gene3D" id="2.60.120.10">
    <property type="entry name" value="Jelly Rolls"/>
    <property type="match status" value="1"/>
</dbReference>
<keyword evidence="3" id="KW-0804">Transcription</keyword>
<evidence type="ECO:0000256" key="2">
    <source>
        <dbReference type="ARBA" id="ARBA00023125"/>
    </source>
</evidence>
<reference evidence="7" key="1">
    <citation type="journal article" date="2002" name="DNA Res.">
        <title>Complete genomic sequence of nitrogen-fixing symbiotic bacterium Bradyrhizobium japonicum USDA110.</title>
        <authorList>
            <person name="Kaneko T."/>
            <person name="Nakamura Y."/>
            <person name="Sato S."/>
            <person name="Minamisawa K."/>
            <person name="Uchiumi T."/>
            <person name="Sasamoto S."/>
            <person name="Watanabe A."/>
            <person name="Idesawa K."/>
            <person name="Iriguchi M."/>
            <person name="Kawashima K."/>
            <person name="Kohara M."/>
            <person name="Matsumoto M."/>
            <person name="Shimpo S."/>
            <person name="Tsuruoka H."/>
            <person name="Wada T."/>
            <person name="Yamada M."/>
            <person name="Tabata S."/>
        </authorList>
    </citation>
    <scope>NUCLEOTIDE SEQUENCE [LARGE SCALE GENOMIC DNA]</scope>
    <source>
        <strain evidence="7">JCM 10833 / BCRC 13528 / IAM 13628 / NBRC 14792 / USDA 110</strain>
    </source>
</reference>
<keyword evidence="7" id="KW-1185">Reference proteome</keyword>
<dbReference type="KEGG" id="bja:bll7696"/>
<dbReference type="GO" id="GO:0003700">
    <property type="term" value="F:DNA-binding transcription factor activity"/>
    <property type="evidence" value="ECO:0000318"/>
    <property type="project" value="GO_Central"/>
</dbReference>
<keyword evidence="1" id="KW-0805">Transcription regulation</keyword>
<dbReference type="CDD" id="cd00038">
    <property type="entry name" value="CAP_ED"/>
    <property type="match status" value="1"/>
</dbReference>
<evidence type="ECO:0000256" key="1">
    <source>
        <dbReference type="ARBA" id="ARBA00023015"/>
    </source>
</evidence>
<dbReference type="FunFam" id="1.10.10.10:FF:000028">
    <property type="entry name" value="Fumarate/nitrate reduction transcriptional regulator Fnr"/>
    <property type="match status" value="1"/>
</dbReference>
<dbReference type="Gene3D" id="1.10.10.10">
    <property type="entry name" value="Winged helix-like DNA-binding domain superfamily/Winged helix DNA-binding domain"/>
    <property type="match status" value="1"/>
</dbReference>
<dbReference type="GO" id="GO:0003677">
    <property type="term" value="F:DNA binding"/>
    <property type="evidence" value="ECO:0007669"/>
    <property type="project" value="UniProtKB-KW"/>
</dbReference>
<dbReference type="Pfam" id="PF13545">
    <property type="entry name" value="HTH_Crp_2"/>
    <property type="match status" value="1"/>
</dbReference>
<name>Q89CU9_BRADU</name>
<dbReference type="STRING" id="224911.AAV28_36180"/>
<evidence type="ECO:0000256" key="4">
    <source>
        <dbReference type="ARBA" id="ARBA00023231"/>
    </source>
</evidence>
<dbReference type="PRINTS" id="PR00034">
    <property type="entry name" value="HTHCRP"/>
</dbReference>
<dbReference type="InParanoid" id="Q89CU9"/>
<dbReference type="GO" id="GO:0005829">
    <property type="term" value="C:cytosol"/>
    <property type="evidence" value="ECO:0000318"/>
    <property type="project" value="GO_Central"/>
</dbReference>
<evidence type="ECO:0000256" key="3">
    <source>
        <dbReference type="ARBA" id="ARBA00023163"/>
    </source>
</evidence>
<dbReference type="InterPro" id="IPR000595">
    <property type="entry name" value="cNMP-bd_dom"/>
</dbReference>
<dbReference type="Proteomes" id="UP000002526">
    <property type="component" value="Chromosome"/>
</dbReference>
<dbReference type="SUPFAM" id="SSF46785">
    <property type="entry name" value="Winged helix' DNA-binding domain"/>
    <property type="match status" value="1"/>
</dbReference>
<dbReference type="PATRIC" id="fig|224911.5.peg.7919"/>
<dbReference type="CDD" id="cd00092">
    <property type="entry name" value="HTH_CRP"/>
    <property type="match status" value="1"/>
</dbReference>
<dbReference type="InterPro" id="IPR014710">
    <property type="entry name" value="RmlC-like_jellyroll"/>
</dbReference>
<dbReference type="HOGENOM" id="CLU_075053_0_1_5"/>
<protein>
    <submittedName>
        <fullName evidence="6">Transcriptional regulatory protein</fullName>
    </submittedName>
</protein>
<dbReference type="SMART" id="SM00419">
    <property type="entry name" value="HTH_CRP"/>
    <property type="match status" value="1"/>
</dbReference>
<gene>
    <name evidence="6" type="ordered locus">bll7696</name>
</gene>
<dbReference type="eggNOG" id="COG0664">
    <property type="taxonomic scope" value="Bacteria"/>
</dbReference>
<dbReference type="InterPro" id="IPR012318">
    <property type="entry name" value="HTH_CRP"/>
</dbReference>
<evidence type="ECO:0000313" key="7">
    <source>
        <dbReference type="Proteomes" id="UP000002526"/>
    </source>
</evidence>
<evidence type="ECO:0000313" key="6">
    <source>
        <dbReference type="EMBL" id="BAC52961.1"/>
    </source>
</evidence>
<dbReference type="OrthoDB" id="667966at2"/>
<keyword evidence="4" id="KW-0535">Nitrogen fixation</keyword>
<dbReference type="PhylomeDB" id="Q89CU9"/>
<evidence type="ECO:0000259" key="5">
    <source>
        <dbReference type="PROSITE" id="PS51063"/>
    </source>
</evidence>
<dbReference type="PROSITE" id="PS51063">
    <property type="entry name" value="HTH_CRP_2"/>
    <property type="match status" value="1"/>
</dbReference>
<dbReference type="GeneID" id="46494637"/>
<feature type="domain" description="HTH crp-type" evidence="5">
    <location>
        <begin position="174"/>
        <end position="246"/>
    </location>
</feature>
<dbReference type="PANTHER" id="PTHR24567">
    <property type="entry name" value="CRP FAMILY TRANSCRIPTIONAL REGULATORY PROTEIN"/>
    <property type="match status" value="1"/>
</dbReference>
<dbReference type="AlphaFoldDB" id="Q89CU9"/>
<sequence length="253" mass="28729">METLRSPHYATPPKAAGFPKGWRLPFVRIFPASQEKHPPPVDYVGPPLADLAGERVFCSEFKYRKGIEIFGEGGHADEYVYQITSGAVRTYKMLPDGRHQINAFHLQGDMFGFENGVAHRFSADALVETHVRIIKRGSILDAMQNRVVSTKNLICFVTQNLQHAEDHMLLLGRKTSLERVAAFLLEMDERLAHPAMMLLPMNRRDIADYLGITLETVSRAFSILRDEALLRFDGNIQRRIELLDRHALAEFDA</sequence>
<dbReference type="InterPro" id="IPR036390">
    <property type="entry name" value="WH_DNA-bd_sf"/>
</dbReference>
<dbReference type="InterPro" id="IPR018490">
    <property type="entry name" value="cNMP-bd_dom_sf"/>
</dbReference>
<organism evidence="6 7">
    <name type="scientific">Bradyrhizobium diazoefficiens (strain JCM 10833 / BCRC 13528 / IAM 13628 / NBRC 14792 / USDA 110)</name>
    <dbReference type="NCBI Taxonomy" id="224911"/>
    <lineage>
        <taxon>Bacteria</taxon>
        <taxon>Pseudomonadati</taxon>
        <taxon>Pseudomonadota</taxon>
        <taxon>Alphaproteobacteria</taxon>
        <taxon>Hyphomicrobiales</taxon>
        <taxon>Nitrobacteraceae</taxon>
        <taxon>Bradyrhizobium</taxon>
    </lineage>
</organism>
<dbReference type="InterPro" id="IPR050397">
    <property type="entry name" value="Env_Response_Regulators"/>
</dbReference>
<accession>Q89CU9</accession>
<dbReference type="RefSeq" id="WP_011090423.1">
    <property type="nucleotide sequence ID" value="NC_004463.1"/>
</dbReference>
<dbReference type="EMBL" id="BA000040">
    <property type="protein sequence ID" value="BAC52961.1"/>
    <property type="molecule type" value="Genomic_DNA"/>
</dbReference>
<dbReference type="EnsemblBacteria" id="BAC52961">
    <property type="protein sequence ID" value="BAC52961"/>
    <property type="gene ID" value="BAC52961"/>
</dbReference>
<dbReference type="SUPFAM" id="SSF51206">
    <property type="entry name" value="cAMP-binding domain-like"/>
    <property type="match status" value="1"/>
</dbReference>
<dbReference type="PANTHER" id="PTHR24567:SF75">
    <property type="entry name" value="FUMARATE AND NITRATE REDUCTION REGULATORY PROTEIN"/>
    <property type="match status" value="1"/>
</dbReference>
<dbReference type="Pfam" id="PF00027">
    <property type="entry name" value="cNMP_binding"/>
    <property type="match status" value="1"/>
</dbReference>